<dbReference type="GO" id="GO:0005634">
    <property type="term" value="C:nucleus"/>
    <property type="evidence" value="ECO:0007669"/>
    <property type="project" value="UniProtKB-SubCell"/>
</dbReference>
<feature type="compositionally biased region" description="Polar residues" evidence="7">
    <location>
        <begin position="1"/>
        <end position="17"/>
    </location>
</feature>
<proteinExistence type="inferred from homology"/>
<dbReference type="GO" id="GO:0006355">
    <property type="term" value="P:regulation of DNA-templated transcription"/>
    <property type="evidence" value="ECO:0007669"/>
    <property type="project" value="UniProtKB-UniRule"/>
</dbReference>
<evidence type="ECO:0000256" key="3">
    <source>
        <dbReference type="ARBA" id="ARBA00022771"/>
    </source>
</evidence>
<evidence type="ECO:0000259" key="8">
    <source>
        <dbReference type="PROSITE" id="PS50966"/>
    </source>
</evidence>
<evidence type="ECO:0000256" key="2">
    <source>
        <dbReference type="ARBA" id="ARBA00022723"/>
    </source>
</evidence>
<dbReference type="Pfam" id="PF04434">
    <property type="entry name" value="SWIM"/>
    <property type="match status" value="1"/>
</dbReference>
<dbReference type="InterPro" id="IPR007527">
    <property type="entry name" value="Znf_SWIM"/>
</dbReference>
<evidence type="ECO:0000256" key="5">
    <source>
        <dbReference type="PROSITE-ProRule" id="PRU00325"/>
    </source>
</evidence>
<dbReference type="Pfam" id="PF10551">
    <property type="entry name" value="MULE"/>
    <property type="match status" value="1"/>
</dbReference>
<keyword evidence="6" id="KW-0539">Nucleus</keyword>
<comment type="similarity">
    <text evidence="1 6">Belongs to the FHY3/FAR1 family.</text>
</comment>
<dbReference type="EMBL" id="CM010715">
    <property type="protein sequence ID" value="RZC47320.1"/>
    <property type="molecule type" value="Genomic_DNA"/>
</dbReference>
<feature type="region of interest" description="Disordered" evidence="7">
    <location>
        <begin position="1"/>
        <end position="57"/>
    </location>
</feature>
<dbReference type="PANTHER" id="PTHR31669">
    <property type="entry name" value="PROTEIN FAR1-RELATED SEQUENCE 10-RELATED"/>
    <property type="match status" value="1"/>
</dbReference>
<comment type="function">
    <text evidence="6">Putative transcription activator involved in regulating light control of development.</text>
</comment>
<evidence type="ECO:0000256" key="4">
    <source>
        <dbReference type="ARBA" id="ARBA00022833"/>
    </source>
</evidence>
<dbReference type="InterPro" id="IPR018289">
    <property type="entry name" value="MULE_transposase_dom"/>
</dbReference>
<dbReference type="InterPro" id="IPR004330">
    <property type="entry name" value="FAR1_DNA_bnd_dom"/>
</dbReference>
<organism evidence="9 10">
    <name type="scientific">Papaver somniferum</name>
    <name type="common">Opium poppy</name>
    <dbReference type="NCBI Taxonomy" id="3469"/>
    <lineage>
        <taxon>Eukaryota</taxon>
        <taxon>Viridiplantae</taxon>
        <taxon>Streptophyta</taxon>
        <taxon>Embryophyta</taxon>
        <taxon>Tracheophyta</taxon>
        <taxon>Spermatophyta</taxon>
        <taxon>Magnoliopsida</taxon>
        <taxon>Ranunculales</taxon>
        <taxon>Papaveraceae</taxon>
        <taxon>Papaveroideae</taxon>
        <taxon>Papaver</taxon>
    </lineage>
</organism>
<dbReference type="InterPro" id="IPR006564">
    <property type="entry name" value="Znf_PMZ"/>
</dbReference>
<dbReference type="PANTHER" id="PTHR31669:SF305">
    <property type="entry name" value="PROTEIN FAR1-RELATED SEQUENCE"/>
    <property type="match status" value="1"/>
</dbReference>
<evidence type="ECO:0000256" key="1">
    <source>
        <dbReference type="ARBA" id="ARBA00005889"/>
    </source>
</evidence>
<keyword evidence="10" id="KW-1185">Reference proteome</keyword>
<accession>A0A4Y7IHV5</accession>
<feature type="domain" description="SWIM-type" evidence="8">
    <location>
        <begin position="553"/>
        <end position="590"/>
    </location>
</feature>
<dbReference type="InterPro" id="IPR031052">
    <property type="entry name" value="FHY3/FAR1"/>
</dbReference>
<dbReference type="OMA" id="SHYPYGF"/>
<keyword evidence="2 6" id="KW-0479">Metal-binding</keyword>
<evidence type="ECO:0000313" key="9">
    <source>
        <dbReference type="EMBL" id="RZC47320.1"/>
    </source>
</evidence>
<dbReference type="PROSITE" id="PS50966">
    <property type="entry name" value="ZF_SWIM"/>
    <property type="match status" value="1"/>
</dbReference>
<evidence type="ECO:0000256" key="7">
    <source>
        <dbReference type="SAM" id="MobiDB-lite"/>
    </source>
</evidence>
<sequence>MDSHSENSASLNCTLNAASKVHGTDNDEEERPITEETPISMDSSETIPDLDSNDDKGDSAEAELHFCDLDELVEPKVGMIFDTAKEALDYYNEYARKIGFRVRILRTNAKKGQRDKIHRQVLVCSCEGSYKMVRKPRKRRETKRFECMAVFEIKLMSGGDKYALIRFKAEHTHELGPTKFSRHLKTPAHVPHADSSLPRGVKAADIPEEVGLSDPNSRSGFLKRGDAHFLLEYFRQKKQENKHFFYSFRTDGDGNICGVFYCDAKSRRDYGLFGDAVCFDTTFKTNDMVCVPVIGINNHGQPALFGCGLLDGETADSAVWLFTTFLEAMGGKKPISVFTSESAFISNAVSAVFPEAHHGLCLWHLFQNASKHLTEVFKASKSFSVQFKSCIYDPETLQEFEESWSKLLDEYGLRGIAWLQGLYELRKMWAQSRGHFCAGMTATGRSENISKFLKAYFSTGSIPLRELVDQYSKAMVDQYGKENEAEKRTHQTEPNLISAWPIEREASKLYTREMFYGFQEELQQIIDLLLELVSDDGIIRTYRATEMEGQKKIRTLIYNHTEQSVYCSCKKFEFNGILCSHALKLFRNLQYKTLPPKYYLKRWTRKATEDDVFDPSGELIPNNSDPSSTARYDALLQISQRIATKCSKSEEVFSLTNLILQEVEAKMEGRNTKEEQRPTVQKTTIETTPAVQKTTIETTPAVQKTTIETTPAVQKTTIETTLAVQKTNIETTLAVQETKIETTPAVQKTTIKTTPAVQETTIKTTPAVQKTTIKTTPAVRKTTIKTTPTVRKTTIKTTPTVRKTTIKTTPAVKKTTTRTNPAVKKTTTKTNRNQASGLLQVQQQANHSQTGWQWMNQRAVPPLRAIQPLQVVYPQGVYPRDILPPYNSVTCQQRRPLFAPQQLVDTNGRKILGVKAEGQHFRSTAKTAAGENAGRKMARAAGIRCMRKFGRAHTSPVVLCKYTATVNPRPEPVLYFL</sequence>
<dbReference type="GO" id="GO:0008270">
    <property type="term" value="F:zinc ion binding"/>
    <property type="evidence" value="ECO:0007669"/>
    <property type="project" value="UniProtKB-UniRule"/>
</dbReference>
<name>A0A4Y7IHV5_PAPSO</name>
<dbReference type="Proteomes" id="UP000316621">
    <property type="component" value="Chromosome 1"/>
</dbReference>
<evidence type="ECO:0000256" key="6">
    <source>
        <dbReference type="RuleBase" id="RU367018"/>
    </source>
</evidence>
<dbReference type="Pfam" id="PF03101">
    <property type="entry name" value="FAR1"/>
    <property type="match status" value="1"/>
</dbReference>
<keyword evidence="3 5" id="KW-0863">Zinc-finger</keyword>
<gene>
    <name evidence="9" type="ORF">C5167_040277</name>
</gene>
<dbReference type="AlphaFoldDB" id="A0A4Y7IHV5"/>
<comment type="subcellular location">
    <subcellularLocation>
        <location evidence="6">Nucleus</location>
    </subcellularLocation>
</comment>
<reference evidence="9 10" key="1">
    <citation type="journal article" date="2018" name="Science">
        <title>The opium poppy genome and morphinan production.</title>
        <authorList>
            <person name="Guo L."/>
            <person name="Winzer T."/>
            <person name="Yang X."/>
            <person name="Li Y."/>
            <person name="Ning Z."/>
            <person name="He Z."/>
            <person name="Teodor R."/>
            <person name="Lu Y."/>
            <person name="Bowser T.A."/>
            <person name="Graham I.A."/>
            <person name="Ye K."/>
        </authorList>
    </citation>
    <scope>NUCLEOTIDE SEQUENCE [LARGE SCALE GENOMIC DNA]</scope>
    <source>
        <strain evidence="10">cv. HN1</strain>
        <tissue evidence="9">Leaves</tissue>
    </source>
</reference>
<keyword evidence="4 6" id="KW-0862">Zinc</keyword>
<evidence type="ECO:0000313" key="10">
    <source>
        <dbReference type="Proteomes" id="UP000316621"/>
    </source>
</evidence>
<dbReference type="SMART" id="SM00575">
    <property type="entry name" value="ZnF_PMZ"/>
    <property type="match status" value="1"/>
</dbReference>
<dbReference type="Gramene" id="RZC47320">
    <property type="protein sequence ID" value="RZC47320"/>
    <property type="gene ID" value="C5167_040277"/>
</dbReference>
<protein>
    <recommendedName>
        <fullName evidence="6">Protein FAR1-RELATED SEQUENCE</fullName>
    </recommendedName>
</protein>